<dbReference type="Pfam" id="PF00982">
    <property type="entry name" value="Glyco_transf_20"/>
    <property type="match status" value="1"/>
</dbReference>
<dbReference type="GO" id="GO:0005992">
    <property type="term" value="P:trehalose biosynthetic process"/>
    <property type="evidence" value="ECO:0007669"/>
    <property type="project" value="InterPro"/>
</dbReference>
<comment type="pathway">
    <text evidence="7">Glycan metabolism; glucosylglycerol biosynthesis.</text>
</comment>
<dbReference type="EC" id="2.4.1.213" evidence="8"/>
<keyword evidence="4" id="KW-0808">Transferase</keyword>
<evidence type="ECO:0000256" key="5">
    <source>
        <dbReference type="ARBA" id="ARBA00052754"/>
    </source>
</evidence>
<dbReference type="OrthoDB" id="9761633at2"/>
<proteinExistence type="inferred from homology"/>
<dbReference type="InterPro" id="IPR001830">
    <property type="entry name" value="Glyco_trans_20"/>
</dbReference>
<dbReference type="GO" id="GO:0003825">
    <property type="term" value="F:alpha,alpha-trehalose-phosphate synthase (UDP-forming) activity"/>
    <property type="evidence" value="ECO:0007669"/>
    <property type="project" value="TreeGrafter"/>
</dbReference>
<dbReference type="InterPro" id="IPR036412">
    <property type="entry name" value="HAD-like_sf"/>
</dbReference>
<sequence>MLHSKDRSTVKTLIISNRLPIKIERKKSKLKFTASEGGLATGLGSFYKENGSYWLGWPGIIPKNKEEEAYIREELKKLNLIPVFLTEKQIRDYYEGFSNAVLWPLCHYRPSYVELKESYWNAYQEVNQLFAEATAEIVDPSMRIWVHDYQLMLLPMMLREMNESASIGYFHHIPFPPVELFQMLPWREELLRGLLGADLVGFHTFENVDNFLDSCSGIFQNEIDRDNFRLSGRRISVDVFPMGIDYEKYSQQALSPETITYSQRLKNLFKDQKLILSVDRLDYSKGIIQRLNAFELLLNMHPELIGKVVLFMLIVPSRDQVNQYKKLRNEIDRMVGNINSVYGKPGWQPVAYFYHAVPFEILSAHYLAADICLITSLYDGMNLVSKEYIASKQDAPAVLVISEFAGASKELSDALQINPYAVRRTSETLYEAIEMPLEEQAERLSASQEIISKFTVHHWVNLFMERLSEVKEQQQQELARKVKTRVLEAIKDRYAISTNRLILLDYDGTLVGFNKVADKAIPTEQVLTVLDDLSADERNHVTVISGRKYHFLEQYFGNKAYYAIAEHGIWSNYPNHDWHLVPGLQDNWKSEIRDILQRFTDRTPGSLIEEKTHSLAWHYRKVERAFGMRQAQELLRELRHVNQTLNLQLINGDRVIEIKSKQVNKGKAALNLMNQIAPDFILCIGDDATDEDMFLALPANAITIKVGDKQSHAKYYVENYMEVLDLLAFLATE</sequence>
<dbReference type="NCBIfam" id="TIGR00685">
    <property type="entry name" value="T6PP"/>
    <property type="match status" value="1"/>
</dbReference>
<keyword evidence="12" id="KW-1185">Reference proteome</keyword>
<dbReference type="GO" id="GO:0005829">
    <property type="term" value="C:cytosol"/>
    <property type="evidence" value="ECO:0007669"/>
    <property type="project" value="TreeGrafter"/>
</dbReference>
<evidence type="ECO:0000256" key="2">
    <source>
        <dbReference type="ARBA" id="ARBA00008799"/>
    </source>
</evidence>
<dbReference type="PANTHER" id="PTHR10788">
    <property type="entry name" value="TREHALOSE-6-PHOSPHATE SYNTHASE"/>
    <property type="match status" value="1"/>
</dbReference>
<organism evidence="11 12">
    <name type="scientific">Sphingobacterium lactis</name>
    <dbReference type="NCBI Taxonomy" id="797291"/>
    <lineage>
        <taxon>Bacteria</taxon>
        <taxon>Pseudomonadati</taxon>
        <taxon>Bacteroidota</taxon>
        <taxon>Sphingobacteriia</taxon>
        <taxon>Sphingobacteriales</taxon>
        <taxon>Sphingobacteriaceae</taxon>
        <taxon>Sphingobacterium</taxon>
    </lineage>
</organism>
<evidence type="ECO:0000256" key="8">
    <source>
        <dbReference type="ARBA" id="ARBA00066821"/>
    </source>
</evidence>
<accession>A0A1H5YPD3</accession>
<protein>
    <recommendedName>
        <fullName evidence="9">Glucosylglycerol-phosphate synthase</fullName>
        <ecNumber evidence="8">2.4.1.213</ecNumber>
    </recommendedName>
    <alternativeName>
        <fullName evidence="10">Glucosyl-glycerol-phosphate synthase</fullName>
    </alternativeName>
</protein>
<dbReference type="SUPFAM" id="SSF56784">
    <property type="entry name" value="HAD-like"/>
    <property type="match status" value="1"/>
</dbReference>
<evidence type="ECO:0000313" key="12">
    <source>
        <dbReference type="Proteomes" id="UP000236731"/>
    </source>
</evidence>
<dbReference type="AlphaFoldDB" id="A0A1H5YPD3"/>
<dbReference type="GO" id="GO:0033828">
    <property type="term" value="F:glucosylglycerol-phosphate synthase activity"/>
    <property type="evidence" value="ECO:0007669"/>
    <property type="project" value="UniProtKB-EC"/>
</dbReference>
<dbReference type="CDD" id="cd01627">
    <property type="entry name" value="HAD_TPP"/>
    <property type="match status" value="1"/>
</dbReference>
<dbReference type="Gene3D" id="3.40.50.1000">
    <property type="entry name" value="HAD superfamily/HAD-like"/>
    <property type="match status" value="1"/>
</dbReference>
<dbReference type="RefSeq" id="WP_103906247.1">
    <property type="nucleotide sequence ID" value="NZ_CP049246.1"/>
</dbReference>
<evidence type="ECO:0000256" key="10">
    <source>
        <dbReference type="ARBA" id="ARBA00080497"/>
    </source>
</evidence>
<dbReference type="CDD" id="cd03788">
    <property type="entry name" value="GT20_TPS"/>
    <property type="match status" value="1"/>
</dbReference>
<dbReference type="InterPro" id="IPR023214">
    <property type="entry name" value="HAD_sf"/>
</dbReference>
<comment type="similarity">
    <text evidence="1">In the C-terminal section; belongs to the trehalose phosphatase family.</text>
</comment>
<evidence type="ECO:0000256" key="1">
    <source>
        <dbReference type="ARBA" id="ARBA00006330"/>
    </source>
</evidence>
<dbReference type="FunFam" id="3.40.50.1000:FF:000052">
    <property type="entry name" value="Alpha,alpha-trehalose-phosphate synthase [UDP-forming] 6"/>
    <property type="match status" value="1"/>
</dbReference>
<dbReference type="Proteomes" id="UP000236731">
    <property type="component" value="Unassembled WGS sequence"/>
</dbReference>
<reference evidence="12" key="1">
    <citation type="submission" date="2016-10" db="EMBL/GenBank/DDBJ databases">
        <authorList>
            <person name="Varghese N."/>
            <person name="Submissions S."/>
        </authorList>
    </citation>
    <scope>NUCLEOTIDE SEQUENCE [LARGE SCALE GENOMIC DNA]</scope>
    <source>
        <strain evidence="12">DSM 22361</strain>
    </source>
</reference>
<dbReference type="NCBIfam" id="NF011071">
    <property type="entry name" value="PRK14501.1"/>
    <property type="match status" value="1"/>
</dbReference>
<dbReference type="NCBIfam" id="TIGR01484">
    <property type="entry name" value="HAD-SF-IIB"/>
    <property type="match status" value="1"/>
</dbReference>
<comment type="similarity">
    <text evidence="2">Belongs to the glycosyltransferase 20 family.</text>
</comment>
<dbReference type="InterPro" id="IPR003337">
    <property type="entry name" value="Trehalose_PPase"/>
</dbReference>
<evidence type="ECO:0000256" key="7">
    <source>
        <dbReference type="ARBA" id="ARBA00060702"/>
    </source>
</evidence>
<evidence type="ECO:0000256" key="4">
    <source>
        <dbReference type="ARBA" id="ARBA00022679"/>
    </source>
</evidence>
<dbReference type="EMBL" id="FNUT01000006">
    <property type="protein sequence ID" value="SEG25630.1"/>
    <property type="molecule type" value="Genomic_DNA"/>
</dbReference>
<dbReference type="Gene3D" id="3.40.50.2000">
    <property type="entry name" value="Glycogen Phosphorylase B"/>
    <property type="match status" value="2"/>
</dbReference>
<evidence type="ECO:0000256" key="6">
    <source>
        <dbReference type="ARBA" id="ARBA00055920"/>
    </source>
</evidence>
<keyword evidence="3" id="KW-0328">Glycosyltransferase</keyword>
<gene>
    <name evidence="11" type="ORF">SAMN05421877_10669</name>
</gene>
<comment type="catalytic activity">
    <reaction evidence="5">
        <text>ADP-alpha-D-glucose + sn-glycerol 3-phosphate = 2-O-(alpha-D-glucopyranosyl)-sn-glycerol 3-phosphate + ADP + H(+)</text>
        <dbReference type="Rhea" id="RHEA:12881"/>
        <dbReference type="ChEBI" id="CHEBI:15378"/>
        <dbReference type="ChEBI" id="CHEBI:57498"/>
        <dbReference type="ChEBI" id="CHEBI:57597"/>
        <dbReference type="ChEBI" id="CHEBI:87089"/>
        <dbReference type="ChEBI" id="CHEBI:456216"/>
        <dbReference type="EC" id="2.4.1.213"/>
    </reaction>
</comment>
<dbReference type="Gene3D" id="3.30.70.1020">
    <property type="entry name" value="Trehalose-6-phosphate phosphatase related protein, domain 2"/>
    <property type="match status" value="1"/>
</dbReference>
<evidence type="ECO:0000313" key="11">
    <source>
        <dbReference type="EMBL" id="SEG25630.1"/>
    </source>
</evidence>
<dbReference type="PANTHER" id="PTHR10788:SF106">
    <property type="entry name" value="BCDNA.GH08860"/>
    <property type="match status" value="1"/>
</dbReference>
<comment type="function">
    <text evidence="6">Involved in salt tolerance by producing GG-phosphate from ADP-glucose and glycerol-3-phosphate (G3P), an intermediate in the synthesis of the osmolyte glucosylglycerol (GG).</text>
</comment>
<dbReference type="SUPFAM" id="SSF53756">
    <property type="entry name" value="UDP-Glycosyltransferase/glycogen phosphorylase"/>
    <property type="match status" value="1"/>
</dbReference>
<name>A0A1H5YPD3_9SPHI</name>
<dbReference type="FunFam" id="3.40.50.2000:FF:000010">
    <property type="entry name" value="Alpha,alpha-trehalose-phosphate synthase"/>
    <property type="match status" value="1"/>
</dbReference>
<evidence type="ECO:0000256" key="9">
    <source>
        <dbReference type="ARBA" id="ARBA00069974"/>
    </source>
</evidence>
<evidence type="ECO:0000256" key="3">
    <source>
        <dbReference type="ARBA" id="ARBA00022676"/>
    </source>
</evidence>
<dbReference type="GO" id="GO:0004805">
    <property type="term" value="F:trehalose-phosphatase activity"/>
    <property type="evidence" value="ECO:0007669"/>
    <property type="project" value="TreeGrafter"/>
</dbReference>
<dbReference type="Pfam" id="PF02358">
    <property type="entry name" value="Trehalose_PPase"/>
    <property type="match status" value="1"/>
</dbReference>
<dbReference type="InterPro" id="IPR006379">
    <property type="entry name" value="HAD-SF_hydro_IIB"/>
</dbReference>